<keyword evidence="2" id="KW-1133">Transmembrane helix</keyword>
<name>A0ABC8RQB0_9AQUA</name>
<dbReference type="InterPro" id="IPR047664">
    <property type="entry name" value="SWEET"/>
</dbReference>
<feature type="compositionally biased region" description="Basic residues" evidence="1">
    <location>
        <begin position="197"/>
        <end position="207"/>
    </location>
</feature>
<keyword evidence="2" id="KW-0472">Membrane</keyword>
<evidence type="ECO:0000256" key="2">
    <source>
        <dbReference type="SAM" id="Phobius"/>
    </source>
</evidence>
<dbReference type="Proteomes" id="UP001642360">
    <property type="component" value="Unassembled WGS sequence"/>
</dbReference>
<organism evidence="3 4">
    <name type="scientific">Ilex paraguariensis</name>
    <name type="common">yerba mate</name>
    <dbReference type="NCBI Taxonomy" id="185542"/>
    <lineage>
        <taxon>Eukaryota</taxon>
        <taxon>Viridiplantae</taxon>
        <taxon>Streptophyta</taxon>
        <taxon>Embryophyta</taxon>
        <taxon>Tracheophyta</taxon>
        <taxon>Spermatophyta</taxon>
        <taxon>Magnoliopsida</taxon>
        <taxon>eudicotyledons</taxon>
        <taxon>Gunneridae</taxon>
        <taxon>Pentapetalae</taxon>
        <taxon>asterids</taxon>
        <taxon>campanulids</taxon>
        <taxon>Aquifoliales</taxon>
        <taxon>Aquifoliaceae</taxon>
        <taxon>Ilex</taxon>
    </lineage>
</organism>
<dbReference type="AlphaFoldDB" id="A0ABC8RQB0"/>
<evidence type="ECO:0008006" key="5">
    <source>
        <dbReference type="Google" id="ProtNLM"/>
    </source>
</evidence>
<feature type="transmembrane region" description="Helical" evidence="2">
    <location>
        <begin position="29"/>
        <end position="51"/>
    </location>
</feature>
<dbReference type="PANTHER" id="PTHR10791">
    <property type="entry name" value="RAG1-ACTIVATING PROTEIN 1"/>
    <property type="match status" value="1"/>
</dbReference>
<gene>
    <name evidence="3" type="ORF">ILEXP_LOCUS13541</name>
</gene>
<accession>A0ABC8RQB0</accession>
<feature type="transmembrane region" description="Helical" evidence="2">
    <location>
        <begin position="63"/>
        <end position="83"/>
    </location>
</feature>
<feature type="region of interest" description="Disordered" evidence="1">
    <location>
        <begin position="186"/>
        <end position="207"/>
    </location>
</feature>
<dbReference type="EMBL" id="CAUOFW020001502">
    <property type="protein sequence ID" value="CAK9145725.1"/>
    <property type="molecule type" value="Genomic_DNA"/>
</dbReference>
<reference evidence="3 4" key="1">
    <citation type="submission" date="2024-02" db="EMBL/GenBank/DDBJ databases">
        <authorList>
            <person name="Vignale AGUSTIN F."/>
            <person name="Sosa J E."/>
            <person name="Modenutti C."/>
        </authorList>
    </citation>
    <scope>NUCLEOTIDE SEQUENCE [LARGE SCALE GENOMIC DNA]</scope>
</reference>
<evidence type="ECO:0000313" key="4">
    <source>
        <dbReference type="Proteomes" id="UP001642360"/>
    </source>
</evidence>
<feature type="transmembrane region" description="Helical" evidence="2">
    <location>
        <begin position="95"/>
        <end position="118"/>
    </location>
</feature>
<proteinExistence type="predicted"/>
<dbReference type="PANTHER" id="PTHR10791:SF44">
    <property type="entry name" value="BIDIRECTIONAL SUGAR TRANSPORTER SWEET1"/>
    <property type="match status" value="1"/>
</dbReference>
<keyword evidence="2" id="KW-0812">Transmembrane</keyword>
<evidence type="ECO:0000256" key="1">
    <source>
        <dbReference type="SAM" id="MobiDB-lite"/>
    </source>
</evidence>
<keyword evidence="4" id="KW-1185">Reference proteome</keyword>
<sequence length="207" mass="22428">MHVSTTSMNSNRRSNDIRYGLSFVSDNNAQVSIINGAGVAVESIYVLIFLIHAPKKEKGKIMGLLVFVVAVFSAVALVSVLALHGKNRNRLCGLAASIFSIIMYASPLSVMVGSLHLIFLSYENIIEADDGDQNKERGVYAILGVPLCFPMWQFLVSNGLGTGLGAMQLILYAIYRNKKGDTQKATTNGSLELGLGKPHRQNHSTTL</sequence>
<protein>
    <recommendedName>
        <fullName evidence="5">Bidirectional sugar transporter SWEET</fullName>
    </recommendedName>
</protein>
<evidence type="ECO:0000313" key="3">
    <source>
        <dbReference type="EMBL" id="CAK9145725.1"/>
    </source>
</evidence>
<comment type="caution">
    <text evidence="3">The sequence shown here is derived from an EMBL/GenBank/DDBJ whole genome shotgun (WGS) entry which is preliminary data.</text>
</comment>
<feature type="transmembrane region" description="Helical" evidence="2">
    <location>
        <begin position="160"/>
        <end position="175"/>
    </location>
</feature>